<evidence type="ECO:0000313" key="2">
    <source>
        <dbReference type="EMBL" id="MCT7976493.1"/>
    </source>
</evidence>
<gene>
    <name evidence="2" type="ORF">NG792_01985</name>
</gene>
<dbReference type="CDD" id="cd02440">
    <property type="entry name" value="AdoMet_MTases"/>
    <property type="match status" value="1"/>
</dbReference>
<dbReference type="InterPro" id="IPR013216">
    <property type="entry name" value="Methyltransf_11"/>
</dbReference>
<sequence length="270" mass="31568">MNNELNYYENKDLWPKERYLKNDLELKRFMQCADMIPGCVTSLLDVGTGNGAFISYLETQNKPINYLGVERSKAAIECRVCKSDILRGSIDNLQFEDHSFDLVSALEVIEHLPYINYNKCLTEIERVAKNYILVAVPYREKRKNVKCFYCGCHFNPIYHMRSFDLEKNEELFKDFQVINYKIVTREVYAWSFLIGFNLSNIFIKKNVMPDYSLCPQCGFSGSLISSNINLQSSPPSLPAKPSYFKELLKSIWPKKEQEVWIITLHKRFKT</sequence>
<comment type="caution">
    <text evidence="2">The sequence shown here is derived from an EMBL/GenBank/DDBJ whole genome shotgun (WGS) entry which is preliminary data.</text>
</comment>
<dbReference type="Pfam" id="PF08241">
    <property type="entry name" value="Methyltransf_11"/>
    <property type="match status" value="1"/>
</dbReference>
<keyword evidence="2" id="KW-0489">Methyltransferase</keyword>
<dbReference type="Proteomes" id="UP001525961">
    <property type="component" value="Unassembled WGS sequence"/>
</dbReference>
<protein>
    <submittedName>
        <fullName evidence="2">Class I SAM-dependent methyltransferase</fullName>
    </submittedName>
</protein>
<accession>A0ABT2N1D3</accession>
<organism evidence="2 3">
    <name type="scientific">Laspinema olomoucense D3b</name>
    <dbReference type="NCBI Taxonomy" id="2953688"/>
    <lineage>
        <taxon>Bacteria</taxon>
        <taxon>Bacillati</taxon>
        <taxon>Cyanobacteriota</taxon>
        <taxon>Cyanophyceae</taxon>
        <taxon>Oscillatoriophycideae</taxon>
        <taxon>Oscillatoriales</taxon>
        <taxon>Laspinemataceae</taxon>
        <taxon>Laspinema</taxon>
        <taxon>Laspinema olomoucense</taxon>
    </lineage>
</organism>
<dbReference type="RefSeq" id="WP_261234320.1">
    <property type="nucleotide sequence ID" value="NZ_JAMXFA010000002.1"/>
</dbReference>
<proteinExistence type="predicted"/>
<dbReference type="EMBL" id="JAMXFA010000002">
    <property type="protein sequence ID" value="MCT7976493.1"/>
    <property type="molecule type" value="Genomic_DNA"/>
</dbReference>
<reference evidence="2 3" key="1">
    <citation type="journal article" date="2022" name="Front. Microbiol.">
        <title>High genomic differentiation and limited gene flow indicate recent cryptic speciation within the genus Laspinema (cyanobacteria).</title>
        <authorList>
            <person name="Stanojkovic A."/>
            <person name="Skoupy S."/>
            <person name="Skaloud P."/>
            <person name="Dvorak P."/>
        </authorList>
    </citation>
    <scope>NUCLEOTIDE SEQUENCE [LARGE SCALE GENOMIC DNA]</scope>
    <source>
        <strain evidence="2 3">D3b</strain>
    </source>
</reference>
<feature type="domain" description="Methyltransferase type 11" evidence="1">
    <location>
        <begin position="44"/>
        <end position="129"/>
    </location>
</feature>
<evidence type="ECO:0000259" key="1">
    <source>
        <dbReference type="Pfam" id="PF08241"/>
    </source>
</evidence>
<dbReference type="InterPro" id="IPR029063">
    <property type="entry name" value="SAM-dependent_MTases_sf"/>
</dbReference>
<dbReference type="GO" id="GO:0008168">
    <property type="term" value="F:methyltransferase activity"/>
    <property type="evidence" value="ECO:0007669"/>
    <property type="project" value="UniProtKB-KW"/>
</dbReference>
<dbReference type="GO" id="GO:0032259">
    <property type="term" value="P:methylation"/>
    <property type="evidence" value="ECO:0007669"/>
    <property type="project" value="UniProtKB-KW"/>
</dbReference>
<keyword evidence="3" id="KW-1185">Reference proteome</keyword>
<keyword evidence="2" id="KW-0808">Transferase</keyword>
<dbReference type="SUPFAM" id="SSF53335">
    <property type="entry name" value="S-adenosyl-L-methionine-dependent methyltransferases"/>
    <property type="match status" value="1"/>
</dbReference>
<name>A0ABT2N1D3_9CYAN</name>
<dbReference type="Gene3D" id="3.40.50.150">
    <property type="entry name" value="Vaccinia Virus protein VP39"/>
    <property type="match status" value="1"/>
</dbReference>
<evidence type="ECO:0000313" key="3">
    <source>
        <dbReference type="Proteomes" id="UP001525961"/>
    </source>
</evidence>